<protein>
    <submittedName>
        <fullName evidence="2">Uncharacterized protein</fullName>
    </submittedName>
</protein>
<dbReference type="RefSeq" id="WP_209529514.1">
    <property type="nucleotide sequence ID" value="NZ_JAEEGA010000010.1"/>
</dbReference>
<keyword evidence="1" id="KW-0472">Membrane</keyword>
<name>A0A940P682_9ENTE</name>
<organism evidence="2 3">
    <name type="scientific">Vagococcus allomyrinae</name>
    <dbReference type="NCBI Taxonomy" id="2794353"/>
    <lineage>
        <taxon>Bacteria</taxon>
        <taxon>Bacillati</taxon>
        <taxon>Bacillota</taxon>
        <taxon>Bacilli</taxon>
        <taxon>Lactobacillales</taxon>
        <taxon>Enterococcaceae</taxon>
        <taxon>Vagococcus</taxon>
    </lineage>
</organism>
<evidence type="ECO:0000313" key="2">
    <source>
        <dbReference type="EMBL" id="MBP1042379.1"/>
    </source>
</evidence>
<sequence length="125" mass="13784">MIRRLINNFVEPYRKKNGGLIVRPNDAPLLEQQMVEVKPEGQLWDILCLVAFGIIISGVLAVFWLYVTRNAMRGKQIVVSGGQDVGRATAAAASFMENARQTDLLKEAVRDKGPGDMVLLDVTSV</sequence>
<keyword evidence="3" id="KW-1185">Reference proteome</keyword>
<reference evidence="2" key="1">
    <citation type="submission" date="2020-12" db="EMBL/GenBank/DDBJ databases">
        <title>Vagococcus allomyrinae sp. nov. and Enterococcus lavae sp. nov., isolated from the larvae of Allomyrina dichotoma.</title>
        <authorList>
            <person name="Lee S.D."/>
        </authorList>
    </citation>
    <scope>NUCLEOTIDE SEQUENCE</scope>
    <source>
        <strain evidence="2">BWB3-3</strain>
    </source>
</reference>
<proteinExistence type="predicted"/>
<keyword evidence="1" id="KW-1133">Transmembrane helix</keyword>
<keyword evidence="1" id="KW-0812">Transmembrane</keyword>
<comment type="caution">
    <text evidence="2">The sequence shown here is derived from an EMBL/GenBank/DDBJ whole genome shotgun (WGS) entry which is preliminary data.</text>
</comment>
<accession>A0A940P682</accession>
<feature type="transmembrane region" description="Helical" evidence="1">
    <location>
        <begin position="43"/>
        <end position="67"/>
    </location>
</feature>
<dbReference type="AlphaFoldDB" id="A0A940P682"/>
<dbReference type="Proteomes" id="UP000674938">
    <property type="component" value="Unassembled WGS sequence"/>
</dbReference>
<evidence type="ECO:0000256" key="1">
    <source>
        <dbReference type="SAM" id="Phobius"/>
    </source>
</evidence>
<evidence type="ECO:0000313" key="3">
    <source>
        <dbReference type="Proteomes" id="UP000674938"/>
    </source>
</evidence>
<gene>
    <name evidence="2" type="ORF">I6N95_15265</name>
</gene>
<dbReference type="EMBL" id="JAEEGA010000010">
    <property type="protein sequence ID" value="MBP1042379.1"/>
    <property type="molecule type" value="Genomic_DNA"/>
</dbReference>